<dbReference type="InterPro" id="IPR011032">
    <property type="entry name" value="GroES-like_sf"/>
</dbReference>
<dbReference type="InterPro" id="IPR036291">
    <property type="entry name" value="NAD(P)-bd_dom_sf"/>
</dbReference>
<dbReference type="InterPro" id="IPR051397">
    <property type="entry name" value="Zn-ADH-like_protein"/>
</dbReference>
<evidence type="ECO:0000313" key="3">
    <source>
        <dbReference type="Proteomes" id="UP001217089"/>
    </source>
</evidence>
<dbReference type="Gene3D" id="3.40.50.720">
    <property type="entry name" value="NAD(P)-binding Rossmann-like Domain"/>
    <property type="match status" value="3"/>
</dbReference>
<dbReference type="SUPFAM" id="SSF51735">
    <property type="entry name" value="NAD(P)-binding Rossmann-fold domains"/>
    <property type="match status" value="1"/>
</dbReference>
<dbReference type="Gene3D" id="3.90.180.10">
    <property type="entry name" value="Medium-chain alcohol dehydrogenases, catalytic domain"/>
    <property type="match status" value="2"/>
</dbReference>
<sequence>MAMSGYDLKVPLDIAMTGVPLEMAMSGYDLKVPLELAMSGYDLKVPLELAMSGYDLKVPLELAMSGYDLKVPLELANSGYDLKVPLELAMSVYDLKVPLELAMSGYDLKVPLELAMSGYDLKVSLELAMSGYDLKVPLELAMSGYDLKVPLELAMSGYDLKGLGEVVSVGSNTSLQVGQPVMYAQFGAFSDYKVVSERRITKIPKILPQFLPFQVSGATAAIALDKLGELKPGEKVLVTEDNLLINCCLFIFTAAAGGTGQFAKIGCDRPINYKKENLKEVLKTEYKAGIDVVYESVGGDTFEICFNSLATKGRLIVIGFIEGYESDLGFKPSRFAATLPVRVNTQCLQVHIQSLQVKTQCLQVHIQSLQVNTQCLQLLNKSASIKGFFLEHFRKDWQTYVSKMSEMYDAGKLKSFIDLGENTPKGPFVGLEKVNDAVEHLYTKNSVGKIMVDLSGAENSKL</sequence>
<dbReference type="Pfam" id="PF00107">
    <property type="entry name" value="ADH_zinc_N"/>
    <property type="match status" value="1"/>
</dbReference>
<dbReference type="InterPro" id="IPR013149">
    <property type="entry name" value="ADH-like_C"/>
</dbReference>
<evidence type="ECO:0000259" key="1">
    <source>
        <dbReference type="SMART" id="SM00829"/>
    </source>
</evidence>
<dbReference type="Proteomes" id="UP001217089">
    <property type="component" value="Unassembled WGS sequence"/>
</dbReference>
<dbReference type="SMART" id="SM00829">
    <property type="entry name" value="PKS_ER"/>
    <property type="match status" value="1"/>
</dbReference>
<name>A0ABQ9E3R0_TEGGR</name>
<accession>A0ABQ9E3R0</accession>
<organism evidence="2 3">
    <name type="scientific">Tegillarca granosa</name>
    <name type="common">Malaysian cockle</name>
    <name type="synonym">Anadara granosa</name>
    <dbReference type="NCBI Taxonomy" id="220873"/>
    <lineage>
        <taxon>Eukaryota</taxon>
        <taxon>Metazoa</taxon>
        <taxon>Spiralia</taxon>
        <taxon>Lophotrochozoa</taxon>
        <taxon>Mollusca</taxon>
        <taxon>Bivalvia</taxon>
        <taxon>Autobranchia</taxon>
        <taxon>Pteriomorphia</taxon>
        <taxon>Arcoida</taxon>
        <taxon>Arcoidea</taxon>
        <taxon>Arcidae</taxon>
        <taxon>Tegillarca</taxon>
    </lineage>
</organism>
<feature type="domain" description="Enoyl reductase (ER)" evidence="1">
    <location>
        <begin position="131"/>
        <end position="452"/>
    </location>
</feature>
<keyword evidence="3" id="KW-1185">Reference proteome</keyword>
<reference evidence="2 3" key="1">
    <citation type="submission" date="2022-12" db="EMBL/GenBank/DDBJ databases">
        <title>Chromosome-level genome of Tegillarca granosa.</title>
        <authorList>
            <person name="Kim J."/>
        </authorList>
    </citation>
    <scope>NUCLEOTIDE SEQUENCE [LARGE SCALE GENOMIC DNA]</scope>
    <source>
        <strain evidence="2">Teg-2019</strain>
        <tissue evidence="2">Adductor muscle</tissue>
    </source>
</reference>
<dbReference type="PANTHER" id="PTHR43677">
    <property type="entry name" value="SHORT-CHAIN DEHYDROGENASE/REDUCTASE"/>
    <property type="match status" value="1"/>
</dbReference>
<proteinExistence type="predicted"/>
<dbReference type="SUPFAM" id="SSF50129">
    <property type="entry name" value="GroES-like"/>
    <property type="match status" value="1"/>
</dbReference>
<gene>
    <name evidence="2" type="ORF">KUTeg_023101</name>
</gene>
<dbReference type="EMBL" id="JARBDR010000921">
    <property type="protein sequence ID" value="KAJ8299041.1"/>
    <property type="molecule type" value="Genomic_DNA"/>
</dbReference>
<evidence type="ECO:0000313" key="2">
    <source>
        <dbReference type="EMBL" id="KAJ8299041.1"/>
    </source>
</evidence>
<dbReference type="InterPro" id="IPR020843">
    <property type="entry name" value="ER"/>
</dbReference>
<dbReference type="PANTHER" id="PTHR43677:SF3">
    <property type="entry name" value="PROSTAGLANDIN REDUCTASE 3"/>
    <property type="match status" value="1"/>
</dbReference>
<comment type="caution">
    <text evidence="2">The sequence shown here is derived from an EMBL/GenBank/DDBJ whole genome shotgun (WGS) entry which is preliminary data.</text>
</comment>
<protein>
    <recommendedName>
        <fullName evidence="1">Enoyl reductase (ER) domain-containing protein</fullName>
    </recommendedName>
</protein>